<keyword evidence="8 9" id="KW-0339">Growth factor</keyword>
<accession>A0ABD3TTQ8</accession>
<comment type="similarity">
    <text evidence="2 9">Belongs to the phytosulfokine family.</text>
</comment>
<dbReference type="Proteomes" id="UP001634393">
    <property type="component" value="Unassembled WGS sequence"/>
</dbReference>
<dbReference type="GO" id="GO:0030154">
    <property type="term" value="P:cell differentiation"/>
    <property type="evidence" value="ECO:0007669"/>
    <property type="project" value="UniProtKB-UniRule"/>
</dbReference>
<evidence type="ECO:0000256" key="6">
    <source>
        <dbReference type="ARBA" id="ARBA00022729"/>
    </source>
</evidence>
<dbReference type="PANTHER" id="PTHR33285">
    <property type="entry name" value="PHYTOSULFOKINES 3"/>
    <property type="match status" value="1"/>
</dbReference>
<dbReference type="Pfam" id="PF06404">
    <property type="entry name" value="PSK"/>
    <property type="match status" value="1"/>
</dbReference>
<sequence>MSKTLCLFVMLSLLSSLTHASRPDPSISVKDAGVEFGIEEASCVGEKKDECLMSKTLDAHIDYIYTQEQKPHHVIP</sequence>
<comment type="subcellular location">
    <subcellularLocation>
        <location evidence="1 9">Secreted</location>
    </subcellularLocation>
</comment>
<evidence type="ECO:0000256" key="1">
    <source>
        <dbReference type="ARBA" id="ARBA00004613"/>
    </source>
</evidence>
<reference evidence="10 11" key="1">
    <citation type="submission" date="2024-12" db="EMBL/GenBank/DDBJ databases">
        <title>The unique morphological basis and parallel evolutionary history of personate flowers in Penstemon.</title>
        <authorList>
            <person name="Depatie T.H."/>
            <person name="Wessinger C.A."/>
        </authorList>
    </citation>
    <scope>NUCLEOTIDE SEQUENCE [LARGE SCALE GENOMIC DNA]</scope>
    <source>
        <strain evidence="10">WTNN_2</strain>
        <tissue evidence="10">Leaf</tissue>
    </source>
</reference>
<gene>
    <name evidence="10" type="ORF">ACJIZ3_025090</name>
</gene>
<evidence type="ECO:0000313" key="10">
    <source>
        <dbReference type="EMBL" id="KAL3840499.1"/>
    </source>
</evidence>
<dbReference type="PANTHER" id="PTHR33285:SF55">
    <property type="entry name" value="PHYTOSULFOKINES 3"/>
    <property type="match status" value="1"/>
</dbReference>
<dbReference type="AlphaFoldDB" id="A0ABD3TTQ8"/>
<comment type="PTM">
    <text evidence="9">PSK-alpha is produced by endopeptidase digestion. PSK-beta is produced from PSK-alpha by exopeptidase digestion.</text>
</comment>
<keyword evidence="5 9" id="KW-0765">Sulfation</keyword>
<dbReference type="GO" id="GO:0008083">
    <property type="term" value="F:growth factor activity"/>
    <property type="evidence" value="ECO:0007669"/>
    <property type="project" value="UniProtKB-UniRule"/>
</dbReference>
<dbReference type="InterPro" id="IPR009438">
    <property type="entry name" value="Phytosulfokine"/>
</dbReference>
<evidence type="ECO:0000256" key="4">
    <source>
        <dbReference type="ARBA" id="ARBA00022525"/>
    </source>
</evidence>
<evidence type="ECO:0000256" key="5">
    <source>
        <dbReference type="ARBA" id="ARBA00022641"/>
    </source>
</evidence>
<proteinExistence type="inferred from homology"/>
<evidence type="ECO:0000256" key="7">
    <source>
        <dbReference type="ARBA" id="ARBA00022782"/>
    </source>
</evidence>
<name>A0ABD3TTQ8_9LAMI</name>
<feature type="signal peptide" evidence="9">
    <location>
        <begin position="1"/>
        <end position="20"/>
    </location>
</feature>
<keyword evidence="11" id="KW-1185">Reference proteome</keyword>
<evidence type="ECO:0000256" key="2">
    <source>
        <dbReference type="ARBA" id="ARBA00010781"/>
    </source>
</evidence>
<evidence type="ECO:0000256" key="3">
    <source>
        <dbReference type="ARBA" id="ARBA00022473"/>
    </source>
</evidence>
<organism evidence="10 11">
    <name type="scientific">Penstemon smallii</name>
    <dbReference type="NCBI Taxonomy" id="265156"/>
    <lineage>
        <taxon>Eukaryota</taxon>
        <taxon>Viridiplantae</taxon>
        <taxon>Streptophyta</taxon>
        <taxon>Embryophyta</taxon>
        <taxon>Tracheophyta</taxon>
        <taxon>Spermatophyta</taxon>
        <taxon>Magnoliopsida</taxon>
        <taxon>eudicotyledons</taxon>
        <taxon>Gunneridae</taxon>
        <taxon>Pentapetalae</taxon>
        <taxon>asterids</taxon>
        <taxon>lamiids</taxon>
        <taxon>Lamiales</taxon>
        <taxon>Plantaginaceae</taxon>
        <taxon>Cheloneae</taxon>
        <taxon>Penstemon</taxon>
    </lineage>
</organism>
<feature type="chain" id="PRO_5044534086" description="Phytosulfokine" evidence="9">
    <location>
        <begin position="21"/>
        <end position="76"/>
    </location>
</feature>
<evidence type="ECO:0000256" key="9">
    <source>
        <dbReference type="RuleBase" id="RU368031"/>
    </source>
</evidence>
<comment type="PTM">
    <text evidence="9">Sulfation is important for activity and for the binding to a putative membrane receptor.</text>
</comment>
<dbReference type="EMBL" id="JBJXBP010000003">
    <property type="protein sequence ID" value="KAL3840499.1"/>
    <property type="molecule type" value="Genomic_DNA"/>
</dbReference>
<keyword evidence="4 9" id="KW-0964">Secreted</keyword>
<dbReference type="GO" id="GO:0005576">
    <property type="term" value="C:extracellular region"/>
    <property type="evidence" value="ECO:0007669"/>
    <property type="project" value="UniProtKB-SubCell"/>
</dbReference>
<keyword evidence="7 9" id="KW-0221">Differentiation</keyword>
<keyword evidence="6 9" id="KW-0732">Signal</keyword>
<comment type="function">
    <text evidence="9">Promotes plant cell differentiation, organogenesis and somatic embryogenesis as well as cell proliferation.</text>
</comment>
<keyword evidence="3 9" id="KW-0217">Developmental protein</keyword>
<evidence type="ECO:0000256" key="8">
    <source>
        <dbReference type="ARBA" id="ARBA00023030"/>
    </source>
</evidence>
<comment type="caution">
    <text evidence="10">The sequence shown here is derived from an EMBL/GenBank/DDBJ whole genome shotgun (WGS) entry which is preliminary data.</text>
</comment>
<protein>
    <recommendedName>
        <fullName evidence="9">Phytosulfokine</fullName>
    </recommendedName>
    <component>
        <recommendedName>
            <fullName evidence="9">Phytosulfokine-alpha</fullName>
            <shortName evidence="9">PSK-alpha</shortName>
            <shortName evidence="9">Phytosulfokine-a</shortName>
        </recommendedName>
    </component>
    <component>
        <recommendedName>
            <fullName evidence="9">Phytosulfokine-beta</fullName>
            <shortName evidence="9">PSK-beta</shortName>
            <shortName evidence="9">Phytosulfokine-b</shortName>
        </recommendedName>
    </component>
</protein>
<dbReference type="GO" id="GO:0008283">
    <property type="term" value="P:cell population proliferation"/>
    <property type="evidence" value="ECO:0007669"/>
    <property type="project" value="UniProtKB-UniRule"/>
</dbReference>
<evidence type="ECO:0000313" key="11">
    <source>
        <dbReference type="Proteomes" id="UP001634393"/>
    </source>
</evidence>